<keyword evidence="2" id="KW-1133">Transmembrane helix</keyword>
<protein>
    <submittedName>
        <fullName evidence="3">Uncharacterized protein</fullName>
    </submittedName>
</protein>
<dbReference type="EMBL" id="JBHSTE010000002">
    <property type="protein sequence ID" value="MFC6332475.1"/>
    <property type="molecule type" value="Genomic_DNA"/>
</dbReference>
<keyword evidence="2" id="KW-0472">Membrane</keyword>
<sequence>MFRSNAWKWLIIGSAITIIALYMLEMTSSGIERVYGPLDGTATAAQSIEGAGLIPIEREAPEAASNLQTNETVKQGQASGSAIEREIAVLEEEIAELKRLALLKEKEELQQKLLLNEDASKPAVNRFADSTSEVLQNASSSGLQFIANLFSNVIN</sequence>
<keyword evidence="1" id="KW-0175">Coiled coil</keyword>
<dbReference type="Proteomes" id="UP001596233">
    <property type="component" value="Unassembled WGS sequence"/>
</dbReference>
<gene>
    <name evidence="3" type="ORF">ACFP56_07540</name>
</gene>
<name>A0ABW1V153_9BACL</name>
<evidence type="ECO:0000313" key="4">
    <source>
        <dbReference type="Proteomes" id="UP001596233"/>
    </source>
</evidence>
<comment type="caution">
    <text evidence="3">The sequence shown here is derived from an EMBL/GenBank/DDBJ whole genome shotgun (WGS) entry which is preliminary data.</text>
</comment>
<dbReference type="RefSeq" id="WP_379232884.1">
    <property type="nucleotide sequence ID" value="NZ_JBHSTE010000002.1"/>
</dbReference>
<keyword evidence="4" id="KW-1185">Reference proteome</keyword>
<feature type="transmembrane region" description="Helical" evidence="2">
    <location>
        <begin position="6"/>
        <end position="24"/>
    </location>
</feature>
<evidence type="ECO:0000256" key="1">
    <source>
        <dbReference type="SAM" id="Coils"/>
    </source>
</evidence>
<evidence type="ECO:0000256" key="2">
    <source>
        <dbReference type="SAM" id="Phobius"/>
    </source>
</evidence>
<keyword evidence="2" id="KW-0812">Transmembrane</keyword>
<organism evidence="3 4">
    <name type="scientific">Paenibacillus septentrionalis</name>
    <dbReference type="NCBI Taxonomy" id="429342"/>
    <lineage>
        <taxon>Bacteria</taxon>
        <taxon>Bacillati</taxon>
        <taxon>Bacillota</taxon>
        <taxon>Bacilli</taxon>
        <taxon>Bacillales</taxon>
        <taxon>Paenibacillaceae</taxon>
        <taxon>Paenibacillus</taxon>
    </lineage>
</organism>
<proteinExistence type="predicted"/>
<reference evidence="4" key="1">
    <citation type="journal article" date="2019" name="Int. J. Syst. Evol. Microbiol.">
        <title>The Global Catalogue of Microorganisms (GCM) 10K type strain sequencing project: providing services to taxonomists for standard genome sequencing and annotation.</title>
        <authorList>
            <consortium name="The Broad Institute Genomics Platform"/>
            <consortium name="The Broad Institute Genome Sequencing Center for Infectious Disease"/>
            <person name="Wu L."/>
            <person name="Ma J."/>
        </authorList>
    </citation>
    <scope>NUCLEOTIDE SEQUENCE [LARGE SCALE GENOMIC DNA]</scope>
    <source>
        <strain evidence="4">PCU 280</strain>
    </source>
</reference>
<feature type="coiled-coil region" evidence="1">
    <location>
        <begin position="80"/>
        <end position="112"/>
    </location>
</feature>
<accession>A0ABW1V153</accession>
<evidence type="ECO:0000313" key="3">
    <source>
        <dbReference type="EMBL" id="MFC6332475.1"/>
    </source>
</evidence>